<dbReference type="Proteomes" id="UP000479190">
    <property type="component" value="Unassembled WGS sequence"/>
</dbReference>
<sequence>MESAVIDYGKVSRGARLNGYRPLRMVETDLAVLRLEMDLQTQRLNIGEFLQCVSNLRCIDLAKVNLFNEARDADQEHENDAANAENDLLEDPQVQRSNEIEYFRQNLTYNPGAVVDNQVAAPIAIAGNNRQDANAIAPRRRGRRPREAPAQVPRPNRQERAARRAILLEQQEIDTGEENEPPVLETVEDHEAHRQEEENVVMSLNINPVVAENNAELGDAVGEFEASMPHEADPDTAEFVPARVDIQRSPQSGERGGFESGGALSQIVATIGDPRSSRRRLYANVIDSILLYGSPIWSCGTETQAVMRRAEAIHRRACLRFISCRPHLSYEATYVLVSIPPLALLADERS</sequence>
<gene>
    <name evidence="2" type="ORF">TBRA_LOCUS1868</name>
</gene>
<organism evidence="2 3">
    <name type="scientific">Trichogramma brassicae</name>
    <dbReference type="NCBI Taxonomy" id="86971"/>
    <lineage>
        <taxon>Eukaryota</taxon>
        <taxon>Metazoa</taxon>
        <taxon>Ecdysozoa</taxon>
        <taxon>Arthropoda</taxon>
        <taxon>Hexapoda</taxon>
        <taxon>Insecta</taxon>
        <taxon>Pterygota</taxon>
        <taxon>Neoptera</taxon>
        <taxon>Endopterygota</taxon>
        <taxon>Hymenoptera</taxon>
        <taxon>Apocrita</taxon>
        <taxon>Proctotrupomorpha</taxon>
        <taxon>Chalcidoidea</taxon>
        <taxon>Trichogrammatidae</taxon>
        <taxon>Trichogramma</taxon>
    </lineage>
</organism>
<evidence type="ECO:0000256" key="1">
    <source>
        <dbReference type="SAM" id="MobiDB-lite"/>
    </source>
</evidence>
<reference evidence="2 3" key="1">
    <citation type="submission" date="2020-02" db="EMBL/GenBank/DDBJ databases">
        <authorList>
            <person name="Ferguson B K."/>
        </authorList>
    </citation>
    <scope>NUCLEOTIDE SEQUENCE [LARGE SCALE GENOMIC DNA]</scope>
</reference>
<proteinExistence type="predicted"/>
<name>A0A6H5I4Y1_9HYME</name>
<feature type="region of interest" description="Disordered" evidence="1">
    <location>
        <begin position="131"/>
        <end position="160"/>
    </location>
</feature>
<accession>A0A6H5I4Y1</accession>
<dbReference type="EMBL" id="CADCXV010000358">
    <property type="protein sequence ID" value="CAB0029844.1"/>
    <property type="molecule type" value="Genomic_DNA"/>
</dbReference>
<evidence type="ECO:0000313" key="3">
    <source>
        <dbReference type="Proteomes" id="UP000479190"/>
    </source>
</evidence>
<evidence type="ECO:0000313" key="2">
    <source>
        <dbReference type="EMBL" id="CAB0029844.1"/>
    </source>
</evidence>
<protein>
    <submittedName>
        <fullName evidence="2">Uncharacterized protein</fullName>
    </submittedName>
</protein>
<dbReference type="AlphaFoldDB" id="A0A6H5I4Y1"/>
<dbReference type="OrthoDB" id="415822at2759"/>
<keyword evidence="3" id="KW-1185">Reference proteome</keyword>